<dbReference type="InterPro" id="IPR023210">
    <property type="entry name" value="NADP_OxRdtase_dom"/>
</dbReference>
<feature type="domain" description="NADP-dependent oxidoreductase" evidence="4">
    <location>
        <begin position="22"/>
        <end position="293"/>
    </location>
</feature>
<dbReference type="OrthoDB" id="4962752at2"/>
<dbReference type="SUPFAM" id="SSF51430">
    <property type="entry name" value="NAD(P)-linked oxidoreductase"/>
    <property type="match status" value="1"/>
</dbReference>
<gene>
    <name evidence="5" type="ORF">E1298_10245</name>
</gene>
<organism evidence="5 6">
    <name type="scientific">Actinomadura rubrisoli</name>
    <dbReference type="NCBI Taxonomy" id="2530368"/>
    <lineage>
        <taxon>Bacteria</taxon>
        <taxon>Bacillati</taxon>
        <taxon>Actinomycetota</taxon>
        <taxon>Actinomycetes</taxon>
        <taxon>Streptosporangiales</taxon>
        <taxon>Thermomonosporaceae</taxon>
        <taxon>Actinomadura</taxon>
    </lineage>
</organism>
<keyword evidence="6" id="KW-1185">Reference proteome</keyword>
<reference evidence="5 6" key="1">
    <citation type="submission" date="2019-03" db="EMBL/GenBank/DDBJ databases">
        <title>Draft genome sequences of novel Actinobacteria.</title>
        <authorList>
            <person name="Sahin N."/>
            <person name="Ay H."/>
            <person name="Saygin H."/>
        </authorList>
    </citation>
    <scope>NUCLEOTIDE SEQUENCE [LARGE SCALE GENOMIC DNA]</scope>
    <source>
        <strain evidence="5 6">H3C3</strain>
    </source>
</reference>
<evidence type="ECO:0000256" key="1">
    <source>
        <dbReference type="ARBA" id="ARBA00006515"/>
    </source>
</evidence>
<dbReference type="EMBL" id="SMKU01000035">
    <property type="protein sequence ID" value="TDD93050.1"/>
    <property type="molecule type" value="Genomic_DNA"/>
</dbReference>
<dbReference type="AlphaFoldDB" id="A0A4R5C4Y8"/>
<dbReference type="RefSeq" id="WP_131891682.1">
    <property type="nucleotide sequence ID" value="NZ_SMKU01000035.1"/>
</dbReference>
<protein>
    <submittedName>
        <fullName evidence="5">Aldo/keto reductase</fullName>
    </submittedName>
</protein>
<dbReference type="Gene3D" id="3.20.20.100">
    <property type="entry name" value="NADP-dependent oxidoreductase domain"/>
    <property type="match status" value="1"/>
</dbReference>
<keyword evidence="2" id="KW-0521">NADP</keyword>
<proteinExistence type="inferred from homology"/>
<dbReference type="Proteomes" id="UP000294513">
    <property type="component" value="Unassembled WGS sequence"/>
</dbReference>
<dbReference type="InterPro" id="IPR036812">
    <property type="entry name" value="NAD(P)_OxRdtase_dom_sf"/>
</dbReference>
<evidence type="ECO:0000313" key="5">
    <source>
        <dbReference type="EMBL" id="TDD93050.1"/>
    </source>
</evidence>
<accession>A0A4R5C4Y8</accession>
<comment type="similarity">
    <text evidence="1">Belongs to the shaker potassium channel beta subunit family.</text>
</comment>
<name>A0A4R5C4Y8_9ACTN</name>
<dbReference type="GO" id="GO:0016491">
    <property type="term" value="F:oxidoreductase activity"/>
    <property type="evidence" value="ECO:0007669"/>
    <property type="project" value="UniProtKB-KW"/>
</dbReference>
<dbReference type="PANTHER" id="PTHR43150">
    <property type="entry name" value="HYPERKINETIC, ISOFORM M"/>
    <property type="match status" value="1"/>
</dbReference>
<dbReference type="Pfam" id="PF00248">
    <property type="entry name" value="Aldo_ket_red"/>
    <property type="match status" value="1"/>
</dbReference>
<keyword evidence="3" id="KW-0560">Oxidoreductase</keyword>
<sequence length="330" mass="35702">MEFAERVPRRRLGVDGPEVPLLALGSWNTWDRMEREDAAALVRLAVDRGVDLFDVAHYDFGPHAENAVTDVLFGEAVRDAGLAREDYLLCGKLWLWEYPASTFAEQIKVSLGRIGTDRADMVVVGDFMERPDLRAVVTDVSELVRAGRFASWGVNNWSAGDVLFAARFAVAEGLVPPSFAQLKYSLARRSVPEGEPYGKLFANEGLGLQASDVLEGGILAGRPNPQRKIGADPGGIRDRIRASLPEVVRVAERFGATPAQLAIAYCLTHPAVANVLVGVSRLAQLEDNLAALRLAARYGDELRDAAAGLWLDRGVVDPAASWGTDAPGGR</sequence>
<comment type="caution">
    <text evidence="5">The sequence shown here is derived from an EMBL/GenBank/DDBJ whole genome shotgun (WGS) entry which is preliminary data.</text>
</comment>
<evidence type="ECO:0000313" key="6">
    <source>
        <dbReference type="Proteomes" id="UP000294513"/>
    </source>
</evidence>
<evidence type="ECO:0000256" key="2">
    <source>
        <dbReference type="ARBA" id="ARBA00022857"/>
    </source>
</evidence>
<dbReference type="PANTHER" id="PTHR43150:SF2">
    <property type="entry name" value="HYPERKINETIC, ISOFORM M"/>
    <property type="match status" value="1"/>
</dbReference>
<evidence type="ECO:0000256" key="3">
    <source>
        <dbReference type="ARBA" id="ARBA00023002"/>
    </source>
</evidence>
<dbReference type="InterPro" id="IPR005399">
    <property type="entry name" value="K_chnl_volt-dep_bsu_KCNAB-rel"/>
</dbReference>
<evidence type="ECO:0000259" key="4">
    <source>
        <dbReference type="Pfam" id="PF00248"/>
    </source>
</evidence>